<keyword evidence="4 8" id="KW-1133">Transmembrane helix</keyword>
<name>A0A9D4DG47_DREPO</name>
<gene>
    <name evidence="10" type="ORF">DPMN_183517</name>
</gene>
<keyword evidence="5" id="KW-0406">Ion transport</keyword>
<dbReference type="PANTHER" id="PTHR13800">
    <property type="entry name" value="TRANSIENT RECEPTOR POTENTIAL CATION CHANNEL, SUBFAMILY M, MEMBER 6"/>
    <property type="match status" value="1"/>
</dbReference>
<protein>
    <recommendedName>
        <fullName evidence="9">Ion transport domain-containing protein</fullName>
    </recommendedName>
</protein>
<organism evidence="10 11">
    <name type="scientific">Dreissena polymorpha</name>
    <name type="common">Zebra mussel</name>
    <name type="synonym">Mytilus polymorpha</name>
    <dbReference type="NCBI Taxonomy" id="45954"/>
    <lineage>
        <taxon>Eukaryota</taxon>
        <taxon>Metazoa</taxon>
        <taxon>Spiralia</taxon>
        <taxon>Lophotrochozoa</taxon>
        <taxon>Mollusca</taxon>
        <taxon>Bivalvia</taxon>
        <taxon>Autobranchia</taxon>
        <taxon>Heteroconchia</taxon>
        <taxon>Euheterodonta</taxon>
        <taxon>Imparidentia</taxon>
        <taxon>Neoheterodontei</taxon>
        <taxon>Myida</taxon>
        <taxon>Dreissenoidea</taxon>
        <taxon>Dreissenidae</taxon>
        <taxon>Dreissena</taxon>
    </lineage>
</organism>
<feature type="transmembrane region" description="Helical" evidence="8">
    <location>
        <begin position="102"/>
        <end position="121"/>
    </location>
</feature>
<dbReference type="AlphaFoldDB" id="A0A9D4DG47"/>
<dbReference type="PANTHER" id="PTHR13800:SF12">
    <property type="entry name" value="TRANSIENT RECEPTOR POTENTIAL CATION CHANNEL SUBFAMILY M MEMBER-LIKE 2"/>
    <property type="match status" value="1"/>
</dbReference>
<evidence type="ECO:0000259" key="9">
    <source>
        <dbReference type="Pfam" id="PF00520"/>
    </source>
</evidence>
<sequence length="355" mass="41561">MLQMPGHKNDKTATQSVQLRTKLKNYILDGWNWIDIFTIILFVLGFGLRFAHFPDKIDYPRLVYAFDFAAFCIRLLYIFSIEKAIGPKIIIFKKMVKDLRHFYVIMVVFVVAYAITSYSILYPGAKITLANAKHLIRRPYWLLYGELTLDETEEFKDCTNDTGLWENGTTRLCPTETGRTYGPFMMGVYLMFSNILLLNILIAMFNYTFTKIQDKSEKIWCFQRFVVIKDYAQRPVLCPPLNLLSWPIYKLFQCCVTKRTKDELSDDHFHVPYDDKGLRKTNYGEGKQYLTLSKFMKEAHRSYLHKKKTESDTSMIETTANEKLDHLKNKNDELASLVLSLQDQLNRMQASIDNL</sequence>
<evidence type="ECO:0000256" key="2">
    <source>
        <dbReference type="ARBA" id="ARBA00022448"/>
    </source>
</evidence>
<evidence type="ECO:0000256" key="1">
    <source>
        <dbReference type="ARBA" id="ARBA00004141"/>
    </source>
</evidence>
<feature type="transmembrane region" description="Helical" evidence="8">
    <location>
        <begin position="30"/>
        <end position="50"/>
    </location>
</feature>
<dbReference type="EMBL" id="JAIWYP010000010">
    <property type="protein sequence ID" value="KAH3749027.1"/>
    <property type="molecule type" value="Genomic_DNA"/>
</dbReference>
<proteinExistence type="predicted"/>
<dbReference type="InterPro" id="IPR002153">
    <property type="entry name" value="TRPC_channel"/>
</dbReference>
<feature type="domain" description="Ion transport" evidence="9">
    <location>
        <begin position="23"/>
        <end position="216"/>
    </location>
</feature>
<evidence type="ECO:0000256" key="4">
    <source>
        <dbReference type="ARBA" id="ARBA00022989"/>
    </source>
</evidence>
<dbReference type="InterPro" id="IPR005821">
    <property type="entry name" value="Ion_trans_dom"/>
</dbReference>
<evidence type="ECO:0000313" key="10">
    <source>
        <dbReference type="EMBL" id="KAH3749027.1"/>
    </source>
</evidence>
<comment type="caution">
    <text evidence="10">The sequence shown here is derived from an EMBL/GenBank/DDBJ whole genome shotgun (WGS) entry which is preliminary data.</text>
</comment>
<feature type="transmembrane region" description="Helical" evidence="8">
    <location>
        <begin position="62"/>
        <end position="81"/>
    </location>
</feature>
<dbReference type="PRINTS" id="PR01097">
    <property type="entry name" value="TRNSRECEPTRP"/>
</dbReference>
<keyword evidence="3 8" id="KW-0812">Transmembrane</keyword>
<dbReference type="Proteomes" id="UP000828390">
    <property type="component" value="Unassembled WGS sequence"/>
</dbReference>
<keyword evidence="2" id="KW-0813">Transport</keyword>
<evidence type="ECO:0000256" key="8">
    <source>
        <dbReference type="SAM" id="Phobius"/>
    </source>
</evidence>
<dbReference type="Pfam" id="PF00520">
    <property type="entry name" value="Ion_trans"/>
    <property type="match status" value="1"/>
</dbReference>
<dbReference type="GO" id="GO:0099604">
    <property type="term" value="F:ligand-gated calcium channel activity"/>
    <property type="evidence" value="ECO:0007669"/>
    <property type="project" value="TreeGrafter"/>
</dbReference>
<feature type="transmembrane region" description="Helical" evidence="8">
    <location>
        <begin position="188"/>
        <end position="209"/>
    </location>
</feature>
<accession>A0A9D4DG47</accession>
<evidence type="ECO:0000256" key="6">
    <source>
        <dbReference type="ARBA" id="ARBA00023136"/>
    </source>
</evidence>
<comment type="subcellular location">
    <subcellularLocation>
        <location evidence="1">Membrane</location>
        <topology evidence="1">Multi-pass membrane protein</topology>
    </subcellularLocation>
</comment>
<keyword evidence="11" id="KW-1185">Reference proteome</keyword>
<reference evidence="10" key="2">
    <citation type="submission" date="2020-11" db="EMBL/GenBank/DDBJ databases">
        <authorList>
            <person name="McCartney M.A."/>
            <person name="Auch B."/>
            <person name="Kono T."/>
            <person name="Mallez S."/>
            <person name="Becker A."/>
            <person name="Gohl D.M."/>
            <person name="Silverstein K.A.T."/>
            <person name="Koren S."/>
            <person name="Bechman K.B."/>
            <person name="Herman A."/>
            <person name="Abrahante J.E."/>
            <person name="Garbe J."/>
        </authorList>
    </citation>
    <scope>NUCLEOTIDE SEQUENCE</scope>
    <source>
        <strain evidence="10">Duluth1</strain>
        <tissue evidence="10">Whole animal</tissue>
    </source>
</reference>
<evidence type="ECO:0000256" key="3">
    <source>
        <dbReference type="ARBA" id="ARBA00022692"/>
    </source>
</evidence>
<keyword evidence="7" id="KW-0407">Ion channel</keyword>
<dbReference type="InterPro" id="IPR050927">
    <property type="entry name" value="TRPM"/>
</dbReference>
<evidence type="ECO:0000256" key="7">
    <source>
        <dbReference type="ARBA" id="ARBA00023303"/>
    </source>
</evidence>
<reference evidence="10" key="1">
    <citation type="journal article" date="2019" name="bioRxiv">
        <title>The Genome of the Zebra Mussel, Dreissena polymorpha: A Resource for Invasive Species Research.</title>
        <authorList>
            <person name="McCartney M.A."/>
            <person name="Auch B."/>
            <person name="Kono T."/>
            <person name="Mallez S."/>
            <person name="Zhang Y."/>
            <person name="Obille A."/>
            <person name="Becker A."/>
            <person name="Abrahante J.E."/>
            <person name="Garbe J."/>
            <person name="Badalamenti J.P."/>
            <person name="Herman A."/>
            <person name="Mangelson H."/>
            <person name="Liachko I."/>
            <person name="Sullivan S."/>
            <person name="Sone E.D."/>
            <person name="Koren S."/>
            <person name="Silverstein K.A.T."/>
            <person name="Beckman K.B."/>
            <person name="Gohl D.M."/>
        </authorList>
    </citation>
    <scope>NUCLEOTIDE SEQUENCE</scope>
    <source>
        <strain evidence="10">Duluth1</strain>
        <tissue evidence="10">Whole animal</tissue>
    </source>
</reference>
<evidence type="ECO:0000313" key="11">
    <source>
        <dbReference type="Proteomes" id="UP000828390"/>
    </source>
</evidence>
<keyword evidence="6 8" id="KW-0472">Membrane</keyword>
<evidence type="ECO:0000256" key="5">
    <source>
        <dbReference type="ARBA" id="ARBA00023065"/>
    </source>
</evidence>
<dbReference type="GO" id="GO:0005886">
    <property type="term" value="C:plasma membrane"/>
    <property type="evidence" value="ECO:0007669"/>
    <property type="project" value="TreeGrafter"/>
</dbReference>